<dbReference type="PANTHER" id="PTHR47470">
    <property type="entry name" value="CHOLESTEROL OXIDASE"/>
    <property type="match status" value="1"/>
</dbReference>
<evidence type="ECO:0000256" key="4">
    <source>
        <dbReference type="ARBA" id="ARBA00022827"/>
    </source>
</evidence>
<proteinExistence type="inferred from homology"/>
<protein>
    <submittedName>
        <fullName evidence="7">Alpha/beta hydrolase</fullName>
    </submittedName>
</protein>
<evidence type="ECO:0000259" key="6">
    <source>
        <dbReference type="Pfam" id="PF12697"/>
    </source>
</evidence>
<dbReference type="RefSeq" id="WP_277577675.1">
    <property type="nucleotide sequence ID" value="NZ_JANRMI010000002.1"/>
</dbReference>
<comment type="similarity">
    <text evidence="2">Belongs to the GMC oxidoreductase family.</text>
</comment>
<sequence length="586" mass="67168">MTHQSTSLEFTERMAGHFIEKQFTLSANSPLKRNDFVQIEEANERTPFEFTLTIKVNDLDQFIVDPLLQAIAFGKITNFQGGQDLTVETGLFNLFVRSEASPDLDTAKEMHYTLFLKDSQGKAWTFFGFKEVLKEDSFEMWNQTTTLYYYLWEGHSTFDHPANKKVQGVGILRISVSDFIKQLGTFKSNAPSALEEQNAVIKFLNVFASNLWVAYAPFIFTTTSARWNEHLFPVNSTQGVALGEKHLYPLDTQDGLTISVQRFKAKETKNVVLLLHGLTTSTDMYIMPEHQNFVNYLHANGFTDVWSLDWRGSGRFVYNLMPHRYNIDDIAKNDIPKAIEFIRQACGEDVKIHVVSHCVGSLSFMASLAAGHVKGIASVISNSVSLTPKVRWQAFLKMIFGPELLEYLFGYAYISPRMPYFPGPGFGKWLYWMERGIRHECKEPACHLVSFMWGWGYPAAYVHRNIHPTTHRRLADLFGGTSFHYYRHIRKMLFAKASVSFDKKTNYLQESQKRDLPPILFISGSENNIFPGSNKMTYEALKTGKNASRVQYLEFPGYGHQDTFMGQYSHIEVFPKLLAFLKEQKV</sequence>
<keyword evidence="7" id="KW-0378">Hydrolase</keyword>
<keyword evidence="8" id="KW-1185">Reference proteome</keyword>
<keyword evidence="5" id="KW-0560">Oxidoreductase</keyword>
<dbReference type="Proteomes" id="UP001152321">
    <property type="component" value="Unassembled WGS sequence"/>
</dbReference>
<keyword evidence="4" id="KW-0274">FAD</keyword>
<comment type="caution">
    <text evidence="7">The sequence shown here is derived from an EMBL/GenBank/DDBJ whole genome shotgun (WGS) entry which is preliminary data.</text>
</comment>
<evidence type="ECO:0000313" key="7">
    <source>
        <dbReference type="EMBL" id="MDG0816198.1"/>
    </source>
</evidence>
<feature type="domain" description="AB hydrolase-1" evidence="6">
    <location>
        <begin position="272"/>
        <end position="461"/>
    </location>
</feature>
<reference evidence="7" key="1">
    <citation type="submission" date="2022-08" db="EMBL/GenBank/DDBJ databases">
        <title>Novel Bdellovibrio Species Isolated from Svalbard: Designation Bdellovibrio svalbardensis.</title>
        <authorList>
            <person name="Mitchell R.J."/>
            <person name="Choi S.Y."/>
        </authorList>
    </citation>
    <scope>NUCLEOTIDE SEQUENCE</scope>
    <source>
        <strain evidence="7">PAP01</strain>
    </source>
</reference>
<dbReference type="Pfam" id="PF12697">
    <property type="entry name" value="Abhydrolase_6"/>
    <property type="match status" value="1"/>
</dbReference>
<dbReference type="InterPro" id="IPR052542">
    <property type="entry name" value="Cholesterol_Oxidase"/>
</dbReference>
<evidence type="ECO:0000256" key="2">
    <source>
        <dbReference type="ARBA" id="ARBA00010790"/>
    </source>
</evidence>
<dbReference type="EMBL" id="JANRMI010000002">
    <property type="protein sequence ID" value="MDG0816198.1"/>
    <property type="molecule type" value="Genomic_DNA"/>
</dbReference>
<accession>A0ABT6DM35</accession>
<name>A0ABT6DM35_9BACT</name>
<dbReference type="InterPro" id="IPR000073">
    <property type="entry name" value="AB_hydrolase_1"/>
</dbReference>
<evidence type="ECO:0000256" key="3">
    <source>
        <dbReference type="ARBA" id="ARBA00022630"/>
    </source>
</evidence>
<dbReference type="PANTHER" id="PTHR47470:SF1">
    <property type="entry name" value="FAD-DEPENDENT OXIDOREDUCTASE 2 FAD BINDING DOMAIN-CONTAINING PROTEIN"/>
    <property type="match status" value="1"/>
</dbReference>
<dbReference type="GO" id="GO:0016787">
    <property type="term" value="F:hydrolase activity"/>
    <property type="evidence" value="ECO:0007669"/>
    <property type="project" value="UniProtKB-KW"/>
</dbReference>
<dbReference type="InterPro" id="IPR029058">
    <property type="entry name" value="AB_hydrolase_fold"/>
</dbReference>
<dbReference type="SUPFAM" id="SSF53474">
    <property type="entry name" value="alpha/beta-Hydrolases"/>
    <property type="match status" value="1"/>
</dbReference>
<dbReference type="Gene3D" id="3.40.50.1820">
    <property type="entry name" value="alpha/beta hydrolase"/>
    <property type="match status" value="1"/>
</dbReference>
<gene>
    <name evidence="7" type="ORF">NWE73_07470</name>
</gene>
<evidence type="ECO:0000256" key="5">
    <source>
        <dbReference type="ARBA" id="ARBA00023002"/>
    </source>
</evidence>
<organism evidence="7 8">
    <name type="scientific">Bdellovibrio svalbardensis</name>
    <dbReference type="NCBI Taxonomy" id="2972972"/>
    <lineage>
        <taxon>Bacteria</taxon>
        <taxon>Pseudomonadati</taxon>
        <taxon>Bdellovibrionota</taxon>
        <taxon>Bdellovibrionia</taxon>
        <taxon>Bdellovibrionales</taxon>
        <taxon>Pseudobdellovibrionaceae</taxon>
        <taxon>Bdellovibrio</taxon>
    </lineage>
</organism>
<evidence type="ECO:0000313" key="8">
    <source>
        <dbReference type="Proteomes" id="UP001152321"/>
    </source>
</evidence>
<comment type="cofactor">
    <cofactor evidence="1">
        <name>FAD</name>
        <dbReference type="ChEBI" id="CHEBI:57692"/>
    </cofactor>
</comment>
<evidence type="ECO:0000256" key="1">
    <source>
        <dbReference type="ARBA" id="ARBA00001974"/>
    </source>
</evidence>
<keyword evidence="3" id="KW-0285">Flavoprotein</keyword>